<gene>
    <name evidence="2" type="ORF">ACFR99_15970</name>
</gene>
<dbReference type="AlphaFoldDB" id="A0ABD6BIX0"/>
<proteinExistence type="predicted"/>
<dbReference type="InterPro" id="IPR040624">
    <property type="entry name" value="HalOD1"/>
</dbReference>
<name>A0ABD6BIX0_9EURY</name>
<sequence length="90" mass="9706">MIVQSTHSISLTVVEEIAKHEEVPPEELRPPLHSVIDTDALDSLFQSVAAERAPSTVEFAYNGYIVSIDETGDVDVTDHASAVEADKTAV</sequence>
<organism evidence="2 3">
    <name type="scientific">Haloarchaeobius amylolyticus</name>
    <dbReference type="NCBI Taxonomy" id="1198296"/>
    <lineage>
        <taxon>Archaea</taxon>
        <taxon>Methanobacteriati</taxon>
        <taxon>Methanobacteriota</taxon>
        <taxon>Stenosarchaea group</taxon>
        <taxon>Halobacteria</taxon>
        <taxon>Halobacteriales</taxon>
        <taxon>Halorubellaceae</taxon>
        <taxon>Haloarchaeobius</taxon>
    </lineage>
</organism>
<evidence type="ECO:0000259" key="1">
    <source>
        <dbReference type="Pfam" id="PF18545"/>
    </source>
</evidence>
<accession>A0ABD6BIX0</accession>
<dbReference type="EMBL" id="JBHUDI010000010">
    <property type="protein sequence ID" value="MFD1565034.1"/>
    <property type="molecule type" value="Genomic_DNA"/>
</dbReference>
<reference evidence="2 3" key="1">
    <citation type="journal article" date="2019" name="Int. J. Syst. Evol. Microbiol.">
        <title>The Global Catalogue of Microorganisms (GCM) 10K type strain sequencing project: providing services to taxonomists for standard genome sequencing and annotation.</title>
        <authorList>
            <consortium name="The Broad Institute Genomics Platform"/>
            <consortium name="The Broad Institute Genome Sequencing Center for Infectious Disease"/>
            <person name="Wu L."/>
            <person name="Ma J."/>
        </authorList>
    </citation>
    <scope>NUCLEOTIDE SEQUENCE [LARGE SCALE GENOMIC DNA]</scope>
    <source>
        <strain evidence="2 3">CGMCC 1.12230</strain>
    </source>
</reference>
<evidence type="ECO:0000313" key="2">
    <source>
        <dbReference type="EMBL" id="MFD1565034.1"/>
    </source>
</evidence>
<dbReference type="RefSeq" id="WP_390289295.1">
    <property type="nucleotide sequence ID" value="NZ_JBHUDI010000010.1"/>
</dbReference>
<comment type="caution">
    <text evidence="2">The sequence shown here is derived from an EMBL/GenBank/DDBJ whole genome shotgun (WGS) entry which is preliminary data.</text>
</comment>
<feature type="domain" description="Halobacterial output" evidence="1">
    <location>
        <begin position="6"/>
        <end position="77"/>
    </location>
</feature>
<keyword evidence="3" id="KW-1185">Reference proteome</keyword>
<protein>
    <submittedName>
        <fullName evidence="2">HalOD1 output domain-containing protein</fullName>
    </submittedName>
</protein>
<evidence type="ECO:0000313" key="3">
    <source>
        <dbReference type="Proteomes" id="UP001597076"/>
    </source>
</evidence>
<dbReference type="Proteomes" id="UP001597076">
    <property type="component" value="Unassembled WGS sequence"/>
</dbReference>
<dbReference type="Pfam" id="PF18545">
    <property type="entry name" value="HalOD1"/>
    <property type="match status" value="1"/>
</dbReference>